<dbReference type="AlphaFoldDB" id="A0A6N6M4A0"/>
<organism evidence="12 13">
    <name type="scientific">Salibacter halophilus</name>
    <dbReference type="NCBI Taxonomy" id="1803916"/>
    <lineage>
        <taxon>Bacteria</taxon>
        <taxon>Pseudomonadati</taxon>
        <taxon>Bacteroidota</taxon>
        <taxon>Flavobacteriia</taxon>
        <taxon>Flavobacteriales</taxon>
        <taxon>Salibacteraceae</taxon>
        <taxon>Salibacter</taxon>
    </lineage>
</organism>
<evidence type="ECO:0000256" key="5">
    <source>
        <dbReference type="ARBA" id="ARBA00022801"/>
    </source>
</evidence>
<dbReference type="OrthoDB" id="6278496at2"/>
<keyword evidence="4" id="KW-0732">Signal</keyword>
<sequence length="813" mass="89378">MKNILLAGIFLFSTIFTVGQNQSDWCGTDSYMEEMFNEHPELREEYRRISKMGSETHIPVLSQTGTRSSGPAQYKVPVVVHVVHDNCIGNISLDQIQDGIDVLNEDFRRLNSDTNATRAVFQNVAADVEVEFELARIDPNGNCTDGVVRINDPSNSYGANNNVKDVSYWPADSYLNIWIVNSVRGSGGGGIVLGYAQFPGGNWNNYGIVMRHDRLGRVGTSVSDGRTLTHEVGHCFNLYHTFQSGCGGSCSNSGDRVCDTPPSANSTFGCNTGQNTCSNDTQGQQSAFSTDVVDQIENYMSYDDCQNMFTLGQKARMISVLNNIPVLQSLTSQSNLVSTGIVNFNESVCRADFEVNITGAQPSGAVCETGKPIIACVGDTVSFFDRSFFNPQNYSWSFEGAQPVMSNAENPRVVYSEPGTYDVELTVSDSLDSASVVKSNVIKILPQVGKNVPIVESFEFSEPAIDKGWILDDFSQQFGWEVTNFDSYSGSQSLKLNNFFSSGAGEAAAESPVYSLENMDTAFLTFKSAFAQRDGSFDILRLEVSTNCGRSWSFIDSKVGPILASTDPINGPLNNLDESDWASNSVAIPSQYLTSNFRFRFRFQSNGGNDLYLDDINIEGALNDSVILISPKLAEINVNTSPKLNWAAARGDEYEIEVDRVPSFNSGWLQSYSQPVGLGLSNSPDTEKQLINLDSSTTYYWRVRVIDNGAAGPWSETWRFTTTPGINTSVYESQEDNEIKMYPNPANNRVVISGIDNTGSIRVYNSVGVNVLNKVASSGFDQYLNTSRFAEGVYYVRIKTENSTVTKRLVIAR</sequence>
<dbReference type="Pfam" id="PF18911">
    <property type="entry name" value="PKD_4"/>
    <property type="match status" value="1"/>
</dbReference>
<keyword evidence="5" id="KW-0378">Hydrolase</keyword>
<evidence type="ECO:0000259" key="10">
    <source>
        <dbReference type="PROSITE" id="PS50252"/>
    </source>
</evidence>
<dbReference type="SMART" id="SM00089">
    <property type="entry name" value="PKD"/>
    <property type="match status" value="1"/>
</dbReference>
<evidence type="ECO:0000256" key="1">
    <source>
        <dbReference type="ARBA" id="ARBA00008721"/>
    </source>
</evidence>
<keyword evidence="3" id="KW-0479">Metal-binding</keyword>
<proteinExistence type="inferred from homology"/>
<dbReference type="Pfam" id="PF05572">
    <property type="entry name" value="Peptidase_M43"/>
    <property type="match status" value="1"/>
</dbReference>
<name>A0A6N6M4A0_9FLAO</name>
<dbReference type="PROSITE" id="PS50252">
    <property type="entry name" value="TBOX_3"/>
    <property type="match status" value="1"/>
</dbReference>
<dbReference type="PROSITE" id="PS50853">
    <property type="entry name" value="FN3"/>
    <property type="match status" value="1"/>
</dbReference>
<dbReference type="InterPro" id="IPR000601">
    <property type="entry name" value="PKD_dom"/>
</dbReference>
<accession>A0A6N6M4A0</accession>
<dbReference type="SUPFAM" id="SSF49299">
    <property type="entry name" value="PKD domain"/>
    <property type="match status" value="1"/>
</dbReference>
<dbReference type="Gene3D" id="2.60.40.10">
    <property type="entry name" value="Immunoglobulins"/>
    <property type="match status" value="2"/>
</dbReference>
<evidence type="ECO:0000313" key="13">
    <source>
        <dbReference type="Proteomes" id="UP000435357"/>
    </source>
</evidence>
<dbReference type="PANTHER" id="PTHR47466:SF1">
    <property type="entry name" value="METALLOPROTEASE MEP1 (AFU_ORTHOLOGUE AFUA_1G07730)-RELATED"/>
    <property type="match status" value="1"/>
</dbReference>
<dbReference type="SUPFAM" id="SSF55486">
    <property type="entry name" value="Metalloproteases ('zincins'), catalytic domain"/>
    <property type="match status" value="1"/>
</dbReference>
<dbReference type="GO" id="GO:0003700">
    <property type="term" value="F:DNA-binding transcription factor activity"/>
    <property type="evidence" value="ECO:0007669"/>
    <property type="project" value="InterPro"/>
</dbReference>
<dbReference type="InterPro" id="IPR035986">
    <property type="entry name" value="PKD_dom_sf"/>
</dbReference>
<dbReference type="NCBIfam" id="TIGR04183">
    <property type="entry name" value="Por_Secre_tail"/>
    <property type="match status" value="1"/>
</dbReference>
<evidence type="ECO:0000256" key="8">
    <source>
        <dbReference type="ARBA" id="ARBA00023157"/>
    </source>
</evidence>
<dbReference type="Pfam" id="PF18962">
    <property type="entry name" value="Por_Secre_tail"/>
    <property type="match status" value="1"/>
</dbReference>
<feature type="domain" description="T-box" evidence="10">
    <location>
        <begin position="662"/>
        <end position="745"/>
    </location>
</feature>
<dbReference type="GO" id="GO:0008237">
    <property type="term" value="F:metallopeptidase activity"/>
    <property type="evidence" value="ECO:0007669"/>
    <property type="project" value="UniProtKB-KW"/>
</dbReference>
<dbReference type="PANTHER" id="PTHR47466">
    <property type="match status" value="1"/>
</dbReference>
<evidence type="ECO:0000256" key="6">
    <source>
        <dbReference type="ARBA" id="ARBA00022833"/>
    </source>
</evidence>
<keyword evidence="13" id="KW-1185">Reference proteome</keyword>
<dbReference type="EMBL" id="WACR01000006">
    <property type="protein sequence ID" value="KAB1064014.1"/>
    <property type="molecule type" value="Genomic_DNA"/>
</dbReference>
<dbReference type="SUPFAM" id="SSF49265">
    <property type="entry name" value="Fibronectin type III"/>
    <property type="match status" value="1"/>
</dbReference>
<reference evidence="12 13" key="1">
    <citation type="submission" date="2019-09" db="EMBL/GenBank/DDBJ databases">
        <title>Genomes of Cryomorphaceae.</title>
        <authorList>
            <person name="Bowman J.P."/>
        </authorList>
    </citation>
    <scope>NUCLEOTIDE SEQUENCE [LARGE SCALE GENOMIC DNA]</scope>
    <source>
        <strain evidence="12 13">KCTC 52047</strain>
    </source>
</reference>
<dbReference type="InterPro" id="IPR013783">
    <property type="entry name" value="Ig-like_fold"/>
</dbReference>
<evidence type="ECO:0000313" key="12">
    <source>
        <dbReference type="EMBL" id="KAB1064014.1"/>
    </source>
</evidence>
<dbReference type="InterPro" id="IPR046360">
    <property type="entry name" value="T-box_DNA-bd"/>
</dbReference>
<dbReference type="CDD" id="cd04275">
    <property type="entry name" value="ZnMc_pappalysin_like"/>
    <property type="match status" value="1"/>
</dbReference>
<keyword evidence="8" id="KW-1015">Disulfide bond</keyword>
<gene>
    <name evidence="12" type="ORF">F3059_08235</name>
</gene>
<evidence type="ECO:0000259" key="11">
    <source>
        <dbReference type="PROSITE" id="PS50853"/>
    </source>
</evidence>
<comment type="similarity">
    <text evidence="1">Belongs to the peptidase M43B family.</text>
</comment>
<dbReference type="InterPro" id="IPR003961">
    <property type="entry name" value="FN3_dom"/>
</dbReference>
<dbReference type="Gene3D" id="2.60.120.260">
    <property type="entry name" value="Galactose-binding domain-like"/>
    <property type="match status" value="1"/>
</dbReference>
<evidence type="ECO:0000256" key="3">
    <source>
        <dbReference type="ARBA" id="ARBA00022723"/>
    </source>
</evidence>
<keyword evidence="7" id="KW-0482">Metalloprotease</keyword>
<protein>
    <submittedName>
        <fullName evidence="12">T9SS type A sorting domain-containing protein</fullName>
    </submittedName>
</protein>
<dbReference type="InterPro" id="IPR036116">
    <property type="entry name" value="FN3_sf"/>
</dbReference>
<dbReference type="PROSITE" id="PS50093">
    <property type="entry name" value="PKD"/>
    <property type="match status" value="1"/>
</dbReference>
<dbReference type="Gene3D" id="3.40.390.10">
    <property type="entry name" value="Collagenase (Catalytic Domain)"/>
    <property type="match status" value="1"/>
</dbReference>
<dbReference type="InterPro" id="IPR008754">
    <property type="entry name" value="Peptidase_M43"/>
</dbReference>
<feature type="domain" description="Fibronectin type-III" evidence="11">
    <location>
        <begin position="627"/>
        <end position="725"/>
    </location>
</feature>
<keyword evidence="2" id="KW-0645">Protease</keyword>
<evidence type="ECO:0000259" key="9">
    <source>
        <dbReference type="PROSITE" id="PS50093"/>
    </source>
</evidence>
<dbReference type="CDD" id="cd00146">
    <property type="entry name" value="PKD"/>
    <property type="match status" value="1"/>
</dbReference>
<comment type="caution">
    <text evidence="12">The sequence shown here is derived from an EMBL/GenBank/DDBJ whole genome shotgun (WGS) entry which is preliminary data.</text>
</comment>
<dbReference type="InterPro" id="IPR022409">
    <property type="entry name" value="PKD/Chitinase_dom"/>
</dbReference>
<evidence type="ECO:0000256" key="4">
    <source>
        <dbReference type="ARBA" id="ARBA00022729"/>
    </source>
</evidence>
<dbReference type="Proteomes" id="UP000435357">
    <property type="component" value="Unassembled WGS sequence"/>
</dbReference>
<keyword evidence="6" id="KW-0862">Zinc</keyword>
<feature type="domain" description="PKD" evidence="9">
    <location>
        <begin position="377"/>
        <end position="442"/>
    </location>
</feature>
<dbReference type="GO" id="GO:0046872">
    <property type="term" value="F:metal ion binding"/>
    <property type="evidence" value="ECO:0007669"/>
    <property type="project" value="UniProtKB-KW"/>
</dbReference>
<dbReference type="RefSeq" id="WP_151168101.1">
    <property type="nucleotide sequence ID" value="NZ_WACR01000006.1"/>
</dbReference>
<dbReference type="InterPro" id="IPR026444">
    <property type="entry name" value="Secre_tail"/>
</dbReference>
<dbReference type="InterPro" id="IPR024079">
    <property type="entry name" value="MetalloPept_cat_dom_sf"/>
</dbReference>
<evidence type="ECO:0000256" key="2">
    <source>
        <dbReference type="ARBA" id="ARBA00022670"/>
    </source>
</evidence>
<dbReference type="GO" id="GO:0045893">
    <property type="term" value="P:positive regulation of DNA-templated transcription"/>
    <property type="evidence" value="ECO:0007669"/>
    <property type="project" value="InterPro"/>
</dbReference>
<dbReference type="GO" id="GO:0006508">
    <property type="term" value="P:proteolysis"/>
    <property type="evidence" value="ECO:0007669"/>
    <property type="project" value="UniProtKB-KW"/>
</dbReference>
<evidence type="ECO:0000256" key="7">
    <source>
        <dbReference type="ARBA" id="ARBA00023049"/>
    </source>
</evidence>